<gene>
    <name evidence="1" type="ORF">METZ01_LOCUS479450</name>
</gene>
<reference evidence="1" key="1">
    <citation type="submission" date="2018-05" db="EMBL/GenBank/DDBJ databases">
        <authorList>
            <person name="Lanie J.A."/>
            <person name="Ng W.-L."/>
            <person name="Kazmierczak K.M."/>
            <person name="Andrzejewski T.M."/>
            <person name="Davidsen T.M."/>
            <person name="Wayne K.J."/>
            <person name="Tettelin H."/>
            <person name="Glass J.I."/>
            <person name="Rusch D."/>
            <person name="Podicherti R."/>
            <person name="Tsui H.-C.T."/>
            <person name="Winkler M.E."/>
        </authorList>
    </citation>
    <scope>NUCLEOTIDE SEQUENCE</scope>
</reference>
<dbReference type="EMBL" id="UINC01205425">
    <property type="protein sequence ID" value="SVE26596.1"/>
    <property type="molecule type" value="Genomic_DNA"/>
</dbReference>
<name>A0A383C2E0_9ZZZZ</name>
<evidence type="ECO:0000313" key="1">
    <source>
        <dbReference type="EMBL" id="SVE26596.1"/>
    </source>
</evidence>
<protein>
    <submittedName>
        <fullName evidence="1">Uncharacterized protein</fullName>
    </submittedName>
</protein>
<sequence length="47" mass="5328">RQSSGEVDYSVYSEWVFQSVNLAINASLTHQYSVNKALIHAELFIVL</sequence>
<dbReference type="AlphaFoldDB" id="A0A383C2E0"/>
<proteinExistence type="predicted"/>
<organism evidence="1">
    <name type="scientific">marine metagenome</name>
    <dbReference type="NCBI Taxonomy" id="408172"/>
    <lineage>
        <taxon>unclassified sequences</taxon>
        <taxon>metagenomes</taxon>
        <taxon>ecological metagenomes</taxon>
    </lineage>
</organism>
<accession>A0A383C2E0</accession>
<feature type="non-terminal residue" evidence="1">
    <location>
        <position position="1"/>
    </location>
</feature>